<reference evidence="5" key="1">
    <citation type="submission" date="2025-08" db="UniProtKB">
        <authorList>
            <consortium name="Ensembl"/>
        </authorList>
    </citation>
    <scope>IDENTIFICATION</scope>
</reference>
<comment type="subunit">
    <text evidence="2 4">Dimer; disulfide-linked.</text>
</comment>
<dbReference type="EC" id="1.8.-.-" evidence="4"/>
<keyword evidence="4" id="KW-0732">Signal</keyword>
<dbReference type="GO" id="GO:0005764">
    <property type="term" value="C:lysosome"/>
    <property type="evidence" value="ECO:0007669"/>
    <property type="project" value="UniProtKB-SubCell"/>
</dbReference>
<evidence type="ECO:0000313" key="5">
    <source>
        <dbReference type="Ensembl" id="ENSSANP00000057527.1"/>
    </source>
</evidence>
<keyword evidence="4" id="KW-1015">Disulfide bond</keyword>
<gene>
    <name evidence="5" type="primary">LOC107669007</name>
</gene>
<comment type="similarity">
    <text evidence="1 4">Belongs to the GILT family.</text>
</comment>
<evidence type="ECO:0000256" key="1">
    <source>
        <dbReference type="ARBA" id="ARBA00005679"/>
    </source>
</evidence>
<dbReference type="Ensembl" id="ENSSANT00000061216.1">
    <property type="protein sequence ID" value="ENSSANP00000057527.1"/>
    <property type="gene ID" value="ENSSANG00000028803.1"/>
</dbReference>
<keyword evidence="4" id="KW-0391">Immunity</keyword>
<dbReference type="PANTHER" id="PTHR13234:SF45">
    <property type="entry name" value="GAMMA-INTERFERON-INDUCIBLE LYSOSOMAL THIOL REDUCTASE-LIKE"/>
    <property type="match status" value="1"/>
</dbReference>
<accession>A0A671PF57</accession>
<keyword evidence="6" id="KW-1185">Reference proteome</keyword>
<dbReference type="Proteomes" id="UP000472260">
    <property type="component" value="Unassembled WGS sequence"/>
</dbReference>
<evidence type="ECO:0000256" key="4">
    <source>
        <dbReference type="RuleBase" id="RU369109"/>
    </source>
</evidence>
<evidence type="ECO:0000313" key="6">
    <source>
        <dbReference type="Proteomes" id="UP000472260"/>
    </source>
</evidence>
<keyword evidence="4" id="KW-0560">Oxidoreductase</keyword>
<dbReference type="GO" id="GO:0016671">
    <property type="term" value="F:oxidoreductase activity, acting on a sulfur group of donors, disulfide as acceptor"/>
    <property type="evidence" value="ECO:0007669"/>
    <property type="project" value="UniProtKB-UniRule"/>
</dbReference>
<comment type="function">
    <text evidence="4">Lysosomal thiol reductase that can reduce protein disulfide bonds. Facilitates the complete unfolding of proteins destined for lysosomal degradation. Plays an important role in antigen processing.</text>
</comment>
<keyword evidence="4" id="KW-0458">Lysosome</keyword>
<keyword evidence="3 4" id="KW-0325">Glycoprotein</keyword>
<dbReference type="AlphaFoldDB" id="A0A671PF57"/>
<name>A0A671PF57_9TELE</name>
<keyword evidence="4" id="KW-0964">Secreted</keyword>
<evidence type="ECO:0000256" key="2">
    <source>
        <dbReference type="ARBA" id="ARBA00011615"/>
    </source>
</evidence>
<dbReference type="GO" id="GO:0005576">
    <property type="term" value="C:extracellular region"/>
    <property type="evidence" value="ECO:0007669"/>
    <property type="project" value="UniProtKB-SubCell"/>
</dbReference>
<dbReference type="Pfam" id="PF03227">
    <property type="entry name" value="GILT"/>
    <property type="match status" value="1"/>
</dbReference>
<keyword evidence="4" id="KW-0676">Redox-active center</keyword>
<dbReference type="InterPro" id="IPR004911">
    <property type="entry name" value="Interferon-induced_GILT"/>
</dbReference>
<dbReference type="GO" id="GO:0002376">
    <property type="term" value="P:immune system process"/>
    <property type="evidence" value="ECO:0007669"/>
    <property type="project" value="UniProtKB-KW"/>
</dbReference>
<comment type="subcellular location">
    <subcellularLocation>
        <location evidence="4">Secreted</location>
    </subcellularLocation>
    <subcellularLocation>
        <location evidence="4">Lysosome</location>
    </subcellularLocation>
</comment>
<sequence length="252" mass="28247">MHLHVYSYLNSVNCHRIFVCYQKKCIGYNLYGLIIQTAVTLHECSLTIVRKQCMELNATRPDPVVPPVEITLYYESLCPGCRAFLTEQLFPTWTLLKDIMNVNLVPFGNAKKLPEENSFSCQHGEPECYASMVEACVLHAANHAAFPVIYCMESSADVLKSAKPVSQHNSEPTLLPLTTIESCTRGELGHRLMHQNAVKTQALKPAHTHVPWITFNGVRPSQSRAFALIVIYRGIKPPVCTGALKKLDRSFC</sequence>
<reference evidence="5" key="2">
    <citation type="submission" date="2025-09" db="UniProtKB">
        <authorList>
            <consortium name="Ensembl"/>
        </authorList>
    </citation>
    <scope>IDENTIFICATION</scope>
</reference>
<proteinExistence type="inferred from homology"/>
<evidence type="ECO:0000256" key="3">
    <source>
        <dbReference type="ARBA" id="ARBA00023180"/>
    </source>
</evidence>
<dbReference type="PANTHER" id="PTHR13234">
    <property type="entry name" value="GAMMA-INTERFERON INDUCIBLE LYSOSOMAL THIOL REDUCTASE GILT"/>
    <property type="match status" value="1"/>
</dbReference>
<protein>
    <recommendedName>
        <fullName evidence="4">Gamma-interferon-inducible lysosomal thiol reductase</fullName>
        <ecNumber evidence="4">1.8.-.-</ecNumber>
    </recommendedName>
    <alternativeName>
        <fullName evidence="4">Gamma-interferon-inducible protein IP-30</fullName>
    </alternativeName>
</protein>
<organism evidence="5 6">
    <name type="scientific">Sinocyclocheilus anshuiensis</name>
    <dbReference type="NCBI Taxonomy" id="1608454"/>
    <lineage>
        <taxon>Eukaryota</taxon>
        <taxon>Metazoa</taxon>
        <taxon>Chordata</taxon>
        <taxon>Craniata</taxon>
        <taxon>Vertebrata</taxon>
        <taxon>Euteleostomi</taxon>
        <taxon>Actinopterygii</taxon>
        <taxon>Neopterygii</taxon>
        <taxon>Teleostei</taxon>
        <taxon>Ostariophysi</taxon>
        <taxon>Cypriniformes</taxon>
        <taxon>Cyprinidae</taxon>
        <taxon>Cyprininae</taxon>
        <taxon>Sinocyclocheilus</taxon>
    </lineage>
</organism>